<evidence type="ECO:0000313" key="2">
    <source>
        <dbReference type="EMBL" id="KAL1403280.1"/>
    </source>
</evidence>
<dbReference type="PROSITE" id="PS51257">
    <property type="entry name" value="PROKAR_LIPOPROTEIN"/>
    <property type="match status" value="1"/>
</dbReference>
<accession>A0ABD1DVU1</accession>
<reference evidence="2 3" key="1">
    <citation type="submission" date="2024-05" db="EMBL/GenBank/DDBJ databases">
        <title>Culex pipiens pipiens assembly and annotation.</title>
        <authorList>
            <person name="Alout H."/>
            <person name="Durand T."/>
        </authorList>
    </citation>
    <scope>NUCLEOTIDE SEQUENCE [LARGE SCALE GENOMIC DNA]</scope>
    <source>
        <strain evidence="2">HA-2024</strain>
        <tissue evidence="2">Whole body</tissue>
    </source>
</reference>
<keyword evidence="1" id="KW-0472">Membrane</keyword>
<feature type="transmembrane region" description="Helical" evidence="1">
    <location>
        <begin position="12"/>
        <end position="30"/>
    </location>
</feature>
<dbReference type="Proteomes" id="UP001562425">
    <property type="component" value="Unassembled WGS sequence"/>
</dbReference>
<evidence type="ECO:0000313" key="3">
    <source>
        <dbReference type="Proteomes" id="UP001562425"/>
    </source>
</evidence>
<keyword evidence="1" id="KW-1133">Transmembrane helix</keyword>
<gene>
    <name evidence="2" type="ORF">pipiens_019436</name>
</gene>
<protein>
    <submittedName>
        <fullName evidence="2">Uncharacterized protein</fullName>
    </submittedName>
</protein>
<keyword evidence="3" id="KW-1185">Reference proteome</keyword>
<organism evidence="2 3">
    <name type="scientific">Culex pipiens pipiens</name>
    <name type="common">Northern house mosquito</name>
    <dbReference type="NCBI Taxonomy" id="38569"/>
    <lineage>
        <taxon>Eukaryota</taxon>
        <taxon>Metazoa</taxon>
        <taxon>Ecdysozoa</taxon>
        <taxon>Arthropoda</taxon>
        <taxon>Hexapoda</taxon>
        <taxon>Insecta</taxon>
        <taxon>Pterygota</taxon>
        <taxon>Neoptera</taxon>
        <taxon>Endopterygota</taxon>
        <taxon>Diptera</taxon>
        <taxon>Nematocera</taxon>
        <taxon>Culicoidea</taxon>
        <taxon>Culicidae</taxon>
        <taxon>Culicinae</taxon>
        <taxon>Culicini</taxon>
        <taxon>Culex</taxon>
        <taxon>Culex</taxon>
    </lineage>
</organism>
<sequence>MAPSLSKIAANPNVAIAIAGCTAATWIILYGKQVRQARLAVRKRGIESGCIATGLIGIDDDSSKTDVLSLDSTH</sequence>
<name>A0ABD1DVU1_CULPP</name>
<evidence type="ECO:0000256" key="1">
    <source>
        <dbReference type="SAM" id="Phobius"/>
    </source>
</evidence>
<keyword evidence="1" id="KW-0812">Transmembrane</keyword>
<proteinExistence type="predicted"/>
<dbReference type="EMBL" id="JBEHCU010001800">
    <property type="protein sequence ID" value="KAL1403280.1"/>
    <property type="molecule type" value="Genomic_DNA"/>
</dbReference>
<dbReference type="AlphaFoldDB" id="A0ABD1DVU1"/>
<comment type="caution">
    <text evidence="2">The sequence shown here is derived from an EMBL/GenBank/DDBJ whole genome shotgun (WGS) entry which is preliminary data.</text>
</comment>